<dbReference type="RefSeq" id="WP_014409165.1">
    <property type="nucleotide sequence ID" value="NC_017043.1"/>
</dbReference>
<organism evidence="1 2">
    <name type="scientific">Rickettsia montanensis (strain OSU 85-930)</name>
    <dbReference type="NCBI Taxonomy" id="1105114"/>
    <lineage>
        <taxon>Bacteria</taxon>
        <taxon>Pseudomonadati</taxon>
        <taxon>Pseudomonadota</taxon>
        <taxon>Alphaproteobacteria</taxon>
        <taxon>Rickettsiales</taxon>
        <taxon>Rickettsiaceae</taxon>
        <taxon>Rickettsieae</taxon>
        <taxon>Rickettsia</taxon>
        <taxon>spotted fever group</taxon>
    </lineage>
</organism>
<evidence type="ECO:0000313" key="2">
    <source>
        <dbReference type="Proteomes" id="UP000008008"/>
    </source>
</evidence>
<dbReference type="Proteomes" id="UP000008008">
    <property type="component" value="Chromosome"/>
</dbReference>
<dbReference type="HOGENOM" id="CLU_2809711_0_0_5"/>
<reference evidence="2" key="1">
    <citation type="submission" date="2012-02" db="EMBL/GenBank/DDBJ databases">
        <title>Complete genome sequence of Rickettsia montanensis strain OSU 85-930.</title>
        <authorList>
            <person name="Johnson S.L."/>
            <person name="Munk A.C."/>
            <person name="Han S."/>
            <person name="Bruce D.C."/>
            <person name="Dasch G.A."/>
        </authorList>
    </citation>
    <scope>NUCLEOTIDE SEQUENCE [LARGE SCALE GENOMIC DNA]</scope>
    <source>
        <strain evidence="2">OSU 85-930</strain>
    </source>
</reference>
<proteinExistence type="predicted"/>
<name>H8KA80_RICMS</name>
<dbReference type="AlphaFoldDB" id="H8KA80"/>
<accession>H8KA80</accession>
<protein>
    <submittedName>
        <fullName evidence="1">Uncharacterized protein</fullName>
    </submittedName>
</protein>
<gene>
    <name evidence="1" type="ordered locus">MCI_00215</name>
</gene>
<sequence length="67" mass="7553">MTWNIINIPPQKQNIDTYPLLMKFLVGRGSFNIQNLEALKNANLENISYDVLESQMGGEDLGINNSL</sequence>
<dbReference type="KEGG" id="rmo:MCI_00215"/>
<dbReference type="EMBL" id="CP003340">
    <property type="protein sequence ID" value="AFC73021.1"/>
    <property type="molecule type" value="Genomic_DNA"/>
</dbReference>
<evidence type="ECO:0000313" key="1">
    <source>
        <dbReference type="EMBL" id="AFC73021.1"/>
    </source>
</evidence>
<keyword evidence="2" id="KW-1185">Reference proteome</keyword>